<dbReference type="InterPro" id="IPR051277">
    <property type="entry name" value="SEZ6_CSMD_C4BPB_Regulators"/>
</dbReference>
<dbReference type="PRINTS" id="PR00722">
    <property type="entry name" value="CHYMOTRYPSIN"/>
</dbReference>
<keyword evidence="4" id="KW-0677">Repeat</keyword>
<evidence type="ECO:0000256" key="2">
    <source>
        <dbReference type="ARBA" id="ARBA00022525"/>
    </source>
</evidence>
<comment type="caution">
    <text evidence="6">Lacks conserved residue(s) required for the propagation of feature annotation.</text>
</comment>
<dbReference type="SMART" id="SM00032">
    <property type="entry name" value="CCP"/>
    <property type="match status" value="9"/>
</dbReference>
<comment type="subcellular location">
    <subcellularLocation>
        <location evidence="1">Secreted</location>
    </subcellularLocation>
</comment>
<dbReference type="PROSITE" id="PS00022">
    <property type="entry name" value="EGF_1"/>
    <property type="match status" value="1"/>
</dbReference>
<keyword evidence="2" id="KW-0964">Secreted</keyword>
<feature type="domain" description="Sushi" evidence="12">
    <location>
        <begin position="564"/>
        <end position="636"/>
    </location>
</feature>
<feature type="domain" description="Sushi" evidence="12">
    <location>
        <begin position="481"/>
        <end position="556"/>
    </location>
</feature>
<feature type="disulfide bond" evidence="7">
    <location>
        <begin position="753"/>
        <end position="780"/>
    </location>
</feature>
<dbReference type="InterPro" id="IPR018114">
    <property type="entry name" value="TRYPSIN_HIS"/>
</dbReference>
<dbReference type="CDD" id="cd00033">
    <property type="entry name" value="CCP"/>
    <property type="match status" value="8"/>
</dbReference>
<evidence type="ECO:0000259" key="10">
    <source>
        <dbReference type="PROSITE" id="PS50026"/>
    </source>
</evidence>
<feature type="domain" description="Sushi" evidence="12">
    <location>
        <begin position="264"/>
        <end position="330"/>
    </location>
</feature>
<evidence type="ECO:0000256" key="1">
    <source>
        <dbReference type="ARBA" id="ARBA00004613"/>
    </source>
</evidence>
<dbReference type="AlphaFoldDB" id="A0A8T0EJS1"/>
<dbReference type="PROSITE" id="PS50026">
    <property type="entry name" value="EGF_3"/>
    <property type="match status" value="1"/>
</dbReference>
<accession>A0A8T0EJS1</accession>
<feature type="signal peptide" evidence="9">
    <location>
        <begin position="1"/>
        <end position="27"/>
    </location>
</feature>
<dbReference type="PROSITE" id="PS50240">
    <property type="entry name" value="TRYPSIN_DOM"/>
    <property type="match status" value="1"/>
</dbReference>
<comment type="caution">
    <text evidence="13">The sequence shown here is derived from an EMBL/GenBank/DDBJ whole genome shotgun (WGS) entry which is preliminary data.</text>
</comment>
<reference evidence="13" key="2">
    <citation type="submission" date="2020-06" db="EMBL/GenBank/DDBJ databases">
        <authorList>
            <person name="Sheffer M."/>
        </authorList>
    </citation>
    <scope>NUCLEOTIDE SEQUENCE</scope>
</reference>
<evidence type="ECO:0000256" key="3">
    <source>
        <dbReference type="ARBA" id="ARBA00022729"/>
    </source>
</evidence>
<dbReference type="PROSITE" id="PS00134">
    <property type="entry name" value="TRYPSIN_HIS"/>
    <property type="match status" value="1"/>
</dbReference>
<evidence type="ECO:0000256" key="5">
    <source>
        <dbReference type="ARBA" id="ARBA00023157"/>
    </source>
</evidence>
<dbReference type="InterPro" id="IPR000436">
    <property type="entry name" value="Sushi_SCR_CCP_dom"/>
</dbReference>
<feature type="domain" description="Sushi" evidence="12">
    <location>
        <begin position="336"/>
        <end position="398"/>
    </location>
</feature>
<keyword evidence="8" id="KW-0378">Hydrolase</keyword>
<keyword evidence="3 9" id="KW-0732">Signal</keyword>
<dbReference type="GO" id="GO:0005576">
    <property type="term" value="C:extracellular region"/>
    <property type="evidence" value="ECO:0007669"/>
    <property type="project" value="UniProtKB-SubCell"/>
</dbReference>
<feature type="domain" description="Sushi" evidence="12">
    <location>
        <begin position="637"/>
        <end position="711"/>
    </location>
</feature>
<feature type="disulfide bond" evidence="7">
    <location>
        <begin position="301"/>
        <end position="328"/>
    </location>
</feature>
<feature type="disulfide bond" evidence="7">
    <location>
        <begin position="527"/>
        <end position="554"/>
    </location>
</feature>
<evidence type="ECO:0000256" key="9">
    <source>
        <dbReference type="SAM" id="SignalP"/>
    </source>
</evidence>
<evidence type="ECO:0000256" key="8">
    <source>
        <dbReference type="RuleBase" id="RU363034"/>
    </source>
</evidence>
<dbReference type="SUPFAM" id="SSF50494">
    <property type="entry name" value="Trypsin-like serine proteases"/>
    <property type="match status" value="1"/>
</dbReference>
<dbReference type="GO" id="GO:0004252">
    <property type="term" value="F:serine-type endopeptidase activity"/>
    <property type="evidence" value="ECO:0007669"/>
    <property type="project" value="InterPro"/>
</dbReference>
<sequence length="1079" mass="120459">MSCLNSRIAFWFGLVIAAILIATPVSCLKCISCRCGSSSKNYTLCIENDQKEENPCNTWAQCLTCTHNTAHCITCPPKRSGPLCTKVADALRKKEFTNDSCPRLGNPKAIFTRCTQHGNYRSCIGTCLPGYYFQGEENTSSIKLECHGDSWKPLQSFPPCKSGRYCALVMKGAGFYNCTTTLDGTHCDITCGSRKEGRYHCYPGREWNPRLPSCVRPKDDNRRNIPSFCHCQNGGTCLEERNCACPSGTAGRFCEIEIESNVTKICPDPGSIQFGYRVLINGIVSNFSKMYRNGHSFQYFCNKGYTLRGNKVLTCLTKGNWSSSLPRCQRSATVPVSCRYPEPMPNSRLITSINRNQTLPPRTELAYVCNDGYENRDPRIILCLNSGHWSSPPPTCNKTVSLDSTSSFCYHPGVNENAVIEDDNIVNLLGQKQVYLPGAELRYVCIDGYEMIGSSNIICIMDGKWTDIPPTCKRIHTITRVLCPDPGTVENGGVTVLDNPLNVSGLLSPKPFNATEYPVGTKLSYDCSHGYRLEGEDILNCLKNGNWSGHKPKCTEVAVKYSSTYCINSGFIPNGRVTVLRTLYTPLQFEEDDFELPVGTRLHYSCNEGYVLKGASDLICEDNGFWSEEKQPKCSEVKCDDFPPVLNGIVIVNFTSINKRPLATDEEDDFKYPVGTRLQYICDPGYTLFGKETLYCEPSGRWSAGRSMCVIGTPQLFCMLPETNMTGMFTEPLLDIKNREHIFPSGTEVRFYCEYGYELEGNDLIVCKLDGKWTSEPPRCKRSSKSEGILLESIVQIQHGYRMEGEKFLSCLKNGSWSGYKPKCIEDCGRSTLQTRRQVPYNKTVTSGDIPWNVFLYIKETMQTCAGVLLDHRTVLTAAHCFENSENCTLYFGIYGRSNDNNDRYAAMRTRSVIITHPGFNSSTLENDIAIVKFSPDISYSPVILPICLPSLSSTATNVVPGQEGFITGWELNEDGLESSKLMLANLSIQTFETCPLASIGIAQGMFCAVSSDKNINICLGESGSPFIFYNNEMEHFVVEGLVSRGKSGRCHHPGNYTMFTQVSHYLQWINQNMKNKIN</sequence>
<feature type="disulfide bond" evidence="7">
    <location>
        <begin position="445"/>
        <end position="472"/>
    </location>
</feature>
<dbReference type="Pfam" id="PF00084">
    <property type="entry name" value="Sushi"/>
    <property type="match status" value="8"/>
</dbReference>
<evidence type="ECO:0000256" key="6">
    <source>
        <dbReference type="PROSITE-ProRule" id="PRU00076"/>
    </source>
</evidence>
<reference evidence="13" key="1">
    <citation type="journal article" date="2020" name="bioRxiv">
        <title>Chromosome-level reference genome of the European wasp spider Argiope bruennichi: a resource for studies on range expansion and evolutionary adaptation.</title>
        <authorList>
            <person name="Sheffer M.M."/>
            <person name="Hoppe A."/>
            <person name="Krehenwinkel H."/>
            <person name="Uhl G."/>
            <person name="Kuss A.W."/>
            <person name="Jensen L."/>
            <person name="Jensen C."/>
            <person name="Gillespie R.G."/>
            <person name="Hoff K.J."/>
            <person name="Prost S."/>
        </authorList>
    </citation>
    <scope>NUCLEOTIDE SEQUENCE</scope>
</reference>
<feature type="disulfide bond" evidence="7">
    <location>
        <begin position="369"/>
        <end position="396"/>
    </location>
</feature>
<dbReference type="InterPro" id="IPR001254">
    <property type="entry name" value="Trypsin_dom"/>
</dbReference>
<feature type="domain" description="EGF-like" evidence="10">
    <location>
        <begin position="225"/>
        <end position="255"/>
    </location>
</feature>
<dbReference type="SUPFAM" id="SSF57535">
    <property type="entry name" value="Complement control module/SCR domain"/>
    <property type="match status" value="7"/>
</dbReference>
<feature type="chain" id="PRO_5035947496" evidence="9">
    <location>
        <begin position="28"/>
        <end position="1079"/>
    </location>
</feature>
<dbReference type="SMART" id="SM00181">
    <property type="entry name" value="EGF"/>
    <property type="match status" value="2"/>
</dbReference>
<gene>
    <name evidence="13" type="ORF">HNY73_016720</name>
</gene>
<dbReference type="InterPro" id="IPR035976">
    <property type="entry name" value="Sushi/SCR/CCP_sf"/>
</dbReference>
<feature type="disulfide bond" evidence="7">
    <location>
        <begin position="682"/>
        <end position="709"/>
    </location>
</feature>
<keyword evidence="7" id="KW-0768">Sushi</keyword>
<name>A0A8T0EJS1_ARGBR</name>
<dbReference type="PROSITE" id="PS00135">
    <property type="entry name" value="TRYPSIN_SER"/>
    <property type="match status" value="1"/>
</dbReference>
<evidence type="ECO:0000313" key="13">
    <source>
        <dbReference type="EMBL" id="KAF8774137.1"/>
    </source>
</evidence>
<evidence type="ECO:0000313" key="14">
    <source>
        <dbReference type="Proteomes" id="UP000807504"/>
    </source>
</evidence>
<dbReference type="EMBL" id="JABXBU010002227">
    <property type="protein sequence ID" value="KAF8774137.1"/>
    <property type="molecule type" value="Genomic_DNA"/>
</dbReference>
<evidence type="ECO:0000256" key="7">
    <source>
        <dbReference type="PROSITE-ProRule" id="PRU00302"/>
    </source>
</evidence>
<dbReference type="InterPro" id="IPR009003">
    <property type="entry name" value="Peptidase_S1_PA"/>
</dbReference>
<feature type="domain" description="Peptidase S1" evidence="11">
    <location>
        <begin position="812"/>
        <end position="1075"/>
    </location>
</feature>
<keyword evidence="5 6" id="KW-1015">Disulfide bond</keyword>
<keyword evidence="8" id="KW-0720">Serine protease</keyword>
<dbReference type="PROSITE" id="PS50923">
    <property type="entry name" value="SUSHI"/>
    <property type="match status" value="7"/>
</dbReference>
<dbReference type="Gene3D" id="2.40.10.10">
    <property type="entry name" value="Trypsin-like serine proteases"/>
    <property type="match status" value="2"/>
</dbReference>
<feature type="domain" description="Sushi" evidence="12">
    <location>
        <begin position="716"/>
        <end position="782"/>
    </location>
</feature>
<proteinExistence type="predicted"/>
<evidence type="ECO:0000256" key="4">
    <source>
        <dbReference type="ARBA" id="ARBA00022737"/>
    </source>
</evidence>
<dbReference type="SMART" id="SM00020">
    <property type="entry name" value="Tryp_SPc"/>
    <property type="match status" value="1"/>
</dbReference>
<keyword evidence="8" id="KW-0645">Protease</keyword>
<dbReference type="InterPro" id="IPR000742">
    <property type="entry name" value="EGF"/>
</dbReference>
<dbReference type="InterPro" id="IPR033116">
    <property type="entry name" value="TRYPSIN_SER"/>
</dbReference>
<dbReference type="CDD" id="cd00190">
    <property type="entry name" value="Tryp_SPc"/>
    <property type="match status" value="1"/>
</dbReference>
<evidence type="ECO:0000259" key="11">
    <source>
        <dbReference type="PROSITE" id="PS50240"/>
    </source>
</evidence>
<organism evidence="13 14">
    <name type="scientific">Argiope bruennichi</name>
    <name type="common">Wasp spider</name>
    <name type="synonym">Aranea bruennichi</name>
    <dbReference type="NCBI Taxonomy" id="94029"/>
    <lineage>
        <taxon>Eukaryota</taxon>
        <taxon>Metazoa</taxon>
        <taxon>Ecdysozoa</taxon>
        <taxon>Arthropoda</taxon>
        <taxon>Chelicerata</taxon>
        <taxon>Arachnida</taxon>
        <taxon>Araneae</taxon>
        <taxon>Araneomorphae</taxon>
        <taxon>Entelegynae</taxon>
        <taxon>Araneoidea</taxon>
        <taxon>Araneidae</taxon>
        <taxon>Argiope</taxon>
    </lineage>
</organism>
<keyword evidence="6" id="KW-0245">EGF-like domain</keyword>
<dbReference type="PANTHER" id="PTHR45656:SF4">
    <property type="entry name" value="PROTEIN CBR-CLEC-78"/>
    <property type="match status" value="1"/>
</dbReference>
<dbReference type="FunFam" id="2.40.10.10:FF:000068">
    <property type="entry name" value="transmembrane protease serine 2"/>
    <property type="match status" value="1"/>
</dbReference>
<keyword evidence="14" id="KW-1185">Reference proteome</keyword>
<feature type="disulfide bond" evidence="6">
    <location>
        <begin position="245"/>
        <end position="254"/>
    </location>
</feature>
<dbReference type="Gene3D" id="2.10.70.10">
    <property type="entry name" value="Complement Module, domain 1"/>
    <property type="match status" value="8"/>
</dbReference>
<protein>
    <submittedName>
        <fullName evidence="13">CUB and sushi domain-containing protein 1</fullName>
    </submittedName>
</protein>
<dbReference type="InterPro" id="IPR043504">
    <property type="entry name" value="Peptidase_S1_PA_chymotrypsin"/>
</dbReference>
<dbReference type="PANTHER" id="PTHR45656">
    <property type="entry name" value="PROTEIN CBR-CLEC-78"/>
    <property type="match status" value="1"/>
</dbReference>
<dbReference type="InterPro" id="IPR001314">
    <property type="entry name" value="Peptidase_S1A"/>
</dbReference>
<dbReference type="Gene3D" id="2.10.25.10">
    <property type="entry name" value="Laminin"/>
    <property type="match status" value="1"/>
</dbReference>
<evidence type="ECO:0000259" key="12">
    <source>
        <dbReference type="PROSITE" id="PS50923"/>
    </source>
</evidence>
<dbReference type="Proteomes" id="UP000807504">
    <property type="component" value="Unassembled WGS sequence"/>
</dbReference>
<feature type="domain" description="Sushi" evidence="12">
    <location>
        <begin position="407"/>
        <end position="474"/>
    </location>
</feature>
<dbReference type="GO" id="GO:0006508">
    <property type="term" value="P:proteolysis"/>
    <property type="evidence" value="ECO:0007669"/>
    <property type="project" value="UniProtKB-KW"/>
</dbReference>
<dbReference type="Pfam" id="PF00089">
    <property type="entry name" value="Trypsin"/>
    <property type="match status" value="1"/>
</dbReference>